<protein>
    <recommendedName>
        <fullName evidence="4">ABC transporter domain-containing protein</fullName>
    </recommendedName>
</protein>
<feature type="chain" id="PRO_5005192602" description="ABC transporter domain-containing protein" evidence="3">
    <location>
        <begin position="19"/>
        <end position="290"/>
    </location>
</feature>
<sequence length="290" mass="31918">MLWRVAGAFWVGAASVAAFSGTGPSLRGPRRGDSSRSRLLMSSTPHLELKGVKCGLEDGKEILKGVDLQIKRGEIHAIMGPNGSGKSTLSKVISGHPEYLLTGGQILLNGEDVNEMEIEERSHKGLFLAFQYPVEIPGVRNEDFLRAAVNSKRKALNETELDPLEFSIEMYNALQNLQLDESFMERGVNEGFSGGEKKRNEVLQMVMLNPDLVILDETDSGLDVDSLKTAVNAVNNFKTEDKSILIITHYKKVLDLIKPDHVHILKDGRIFKSGGPELAEEVELSGFEMA</sequence>
<name>A0A0G4I166_9ALVE</name>
<reference evidence="5" key="1">
    <citation type="submission" date="2014-11" db="EMBL/GenBank/DDBJ databases">
        <authorList>
            <person name="Otto D Thomas"/>
            <person name="Naeem Raeece"/>
        </authorList>
    </citation>
    <scope>NUCLEOTIDE SEQUENCE</scope>
</reference>
<dbReference type="InterPro" id="IPR003593">
    <property type="entry name" value="AAA+_ATPase"/>
</dbReference>
<dbReference type="NCBIfam" id="TIGR01978">
    <property type="entry name" value="sufC"/>
    <property type="match status" value="1"/>
</dbReference>
<dbReference type="InterPro" id="IPR010230">
    <property type="entry name" value="FeS-cluster_ATPase_SufC"/>
</dbReference>
<dbReference type="EMBL" id="CDMZ01004701">
    <property type="protein sequence ID" value="CEM50587.1"/>
    <property type="molecule type" value="Genomic_DNA"/>
</dbReference>
<dbReference type="PROSITE" id="PS50893">
    <property type="entry name" value="ABC_TRANSPORTER_2"/>
    <property type="match status" value="1"/>
</dbReference>
<dbReference type="GO" id="GO:0016887">
    <property type="term" value="F:ATP hydrolysis activity"/>
    <property type="evidence" value="ECO:0007669"/>
    <property type="project" value="InterPro"/>
</dbReference>
<dbReference type="PROSITE" id="PS00211">
    <property type="entry name" value="ABC_TRANSPORTER_1"/>
    <property type="match status" value="1"/>
</dbReference>
<dbReference type="InterPro" id="IPR027417">
    <property type="entry name" value="P-loop_NTPase"/>
</dbReference>
<feature type="signal peptide" evidence="3">
    <location>
        <begin position="1"/>
        <end position="18"/>
    </location>
</feature>
<evidence type="ECO:0000256" key="1">
    <source>
        <dbReference type="ARBA" id="ARBA00022741"/>
    </source>
</evidence>
<dbReference type="PANTHER" id="PTHR43204">
    <property type="entry name" value="ABC TRANSPORTER I FAMILY MEMBER 6, CHLOROPLASTIC"/>
    <property type="match status" value="1"/>
</dbReference>
<keyword evidence="2" id="KW-0067">ATP-binding</keyword>
<proteinExistence type="predicted"/>
<evidence type="ECO:0000313" key="5">
    <source>
        <dbReference type="EMBL" id="CEM50587.1"/>
    </source>
</evidence>
<dbReference type="VEuPathDB" id="CryptoDB:Cvel_14"/>
<dbReference type="PhylomeDB" id="A0A0G4I166"/>
<accession>A0A0G4I166</accession>
<dbReference type="CDD" id="cd03217">
    <property type="entry name" value="ABC_FeS_Assembly"/>
    <property type="match status" value="1"/>
</dbReference>
<dbReference type="AlphaFoldDB" id="A0A0G4I166"/>
<dbReference type="SMART" id="SM00382">
    <property type="entry name" value="AAA"/>
    <property type="match status" value="1"/>
</dbReference>
<dbReference type="InterPro" id="IPR017871">
    <property type="entry name" value="ABC_transporter-like_CS"/>
</dbReference>
<dbReference type="Pfam" id="PF00005">
    <property type="entry name" value="ABC_tran"/>
    <property type="match status" value="1"/>
</dbReference>
<keyword evidence="1" id="KW-0547">Nucleotide-binding</keyword>
<dbReference type="InterPro" id="IPR003439">
    <property type="entry name" value="ABC_transporter-like_ATP-bd"/>
</dbReference>
<dbReference type="PANTHER" id="PTHR43204:SF1">
    <property type="entry name" value="ABC TRANSPORTER I FAMILY MEMBER 6, CHLOROPLASTIC"/>
    <property type="match status" value="1"/>
</dbReference>
<dbReference type="GO" id="GO:0005524">
    <property type="term" value="F:ATP binding"/>
    <property type="evidence" value="ECO:0007669"/>
    <property type="project" value="UniProtKB-KW"/>
</dbReference>
<evidence type="ECO:0000256" key="2">
    <source>
        <dbReference type="ARBA" id="ARBA00022840"/>
    </source>
</evidence>
<feature type="domain" description="ABC transporter" evidence="4">
    <location>
        <begin position="47"/>
        <end position="290"/>
    </location>
</feature>
<evidence type="ECO:0000256" key="3">
    <source>
        <dbReference type="SAM" id="SignalP"/>
    </source>
</evidence>
<organism evidence="5">
    <name type="scientific">Chromera velia CCMP2878</name>
    <dbReference type="NCBI Taxonomy" id="1169474"/>
    <lineage>
        <taxon>Eukaryota</taxon>
        <taxon>Sar</taxon>
        <taxon>Alveolata</taxon>
        <taxon>Colpodellida</taxon>
        <taxon>Chromeraceae</taxon>
        <taxon>Chromera</taxon>
    </lineage>
</organism>
<keyword evidence="3" id="KW-0732">Signal</keyword>
<dbReference type="SUPFAM" id="SSF52540">
    <property type="entry name" value="P-loop containing nucleoside triphosphate hydrolases"/>
    <property type="match status" value="1"/>
</dbReference>
<evidence type="ECO:0000259" key="4">
    <source>
        <dbReference type="PROSITE" id="PS50893"/>
    </source>
</evidence>
<gene>
    <name evidence="5" type="ORF">Cvel_14</name>
</gene>
<dbReference type="Gene3D" id="3.40.50.300">
    <property type="entry name" value="P-loop containing nucleotide triphosphate hydrolases"/>
    <property type="match status" value="1"/>
</dbReference>